<proteinExistence type="predicted"/>
<evidence type="ECO:0000313" key="1">
    <source>
        <dbReference type="Proteomes" id="UP000887579"/>
    </source>
</evidence>
<name>A0AC34G8U1_9BILA</name>
<protein>
    <submittedName>
        <fullName evidence="2">G-protein coupled receptors family 1 profile domain-containing protein</fullName>
    </submittedName>
</protein>
<evidence type="ECO:0000313" key="2">
    <source>
        <dbReference type="WBParaSite" id="ES5_v2.g26005.t1"/>
    </source>
</evidence>
<reference evidence="2" key="1">
    <citation type="submission" date="2022-11" db="UniProtKB">
        <authorList>
            <consortium name="WormBaseParasite"/>
        </authorList>
    </citation>
    <scope>IDENTIFICATION</scope>
</reference>
<dbReference type="Proteomes" id="UP000887579">
    <property type="component" value="Unplaced"/>
</dbReference>
<accession>A0AC34G8U1</accession>
<organism evidence="1 2">
    <name type="scientific">Panagrolaimus sp. ES5</name>
    <dbReference type="NCBI Taxonomy" id="591445"/>
    <lineage>
        <taxon>Eukaryota</taxon>
        <taxon>Metazoa</taxon>
        <taxon>Ecdysozoa</taxon>
        <taxon>Nematoda</taxon>
        <taxon>Chromadorea</taxon>
        <taxon>Rhabditida</taxon>
        <taxon>Tylenchina</taxon>
        <taxon>Panagrolaimomorpha</taxon>
        <taxon>Panagrolaimoidea</taxon>
        <taxon>Panagrolaimidae</taxon>
        <taxon>Panagrolaimus</taxon>
    </lineage>
</organism>
<dbReference type="WBParaSite" id="ES5_v2.g26005.t1">
    <property type="protein sequence ID" value="ES5_v2.g26005.t1"/>
    <property type="gene ID" value="ES5_v2.g26005"/>
</dbReference>
<sequence>MVMLYTKLYLYARMHVRSIRAQLKQATSLLIMQLASERIRQVTHAALNYEQATNSTSNIAGADNNCNKPINTADENFNIEFQDIPMTTKRNNSGRSLSDQKARLTLGVIMGTFLICWLPFFIVNIWRSLNPTLFSQRVFQ</sequence>